<protein>
    <recommendedName>
        <fullName evidence="6">Protein kinase domain-containing protein</fullName>
    </recommendedName>
</protein>
<evidence type="ECO:0000256" key="1">
    <source>
        <dbReference type="ARBA" id="ARBA00022527"/>
    </source>
</evidence>
<dbReference type="SMART" id="SM00220">
    <property type="entry name" value="S_TKc"/>
    <property type="match status" value="1"/>
</dbReference>
<dbReference type="InterPro" id="IPR050205">
    <property type="entry name" value="CDPK_Ser/Thr_kinases"/>
</dbReference>
<accession>A0A8T2T596</accession>
<reference evidence="7" key="1">
    <citation type="submission" date="2021-08" db="EMBL/GenBank/DDBJ databases">
        <title>WGS assembly of Ceratopteris richardii.</title>
        <authorList>
            <person name="Marchant D.B."/>
            <person name="Chen G."/>
            <person name="Jenkins J."/>
            <person name="Shu S."/>
            <person name="Leebens-Mack J."/>
            <person name="Grimwood J."/>
            <person name="Schmutz J."/>
            <person name="Soltis P."/>
            <person name="Soltis D."/>
            <person name="Chen Z.-H."/>
        </authorList>
    </citation>
    <scope>NUCLEOTIDE SEQUENCE</scope>
    <source>
        <strain evidence="7">Whitten #5841</strain>
        <tissue evidence="7">Leaf</tissue>
    </source>
</reference>
<dbReference type="Gene3D" id="1.10.510.10">
    <property type="entry name" value="Transferase(Phosphotransferase) domain 1"/>
    <property type="match status" value="1"/>
</dbReference>
<dbReference type="InterPro" id="IPR011009">
    <property type="entry name" value="Kinase-like_dom_sf"/>
</dbReference>
<keyword evidence="5" id="KW-0067">ATP-binding</keyword>
<evidence type="ECO:0000256" key="3">
    <source>
        <dbReference type="ARBA" id="ARBA00022741"/>
    </source>
</evidence>
<dbReference type="Gene3D" id="3.30.200.20">
    <property type="entry name" value="Phosphorylase Kinase, domain 1"/>
    <property type="match status" value="1"/>
</dbReference>
<feature type="domain" description="Protein kinase" evidence="6">
    <location>
        <begin position="19"/>
        <end position="325"/>
    </location>
</feature>
<dbReference type="InterPro" id="IPR000719">
    <property type="entry name" value="Prot_kinase_dom"/>
</dbReference>
<dbReference type="PROSITE" id="PS50011">
    <property type="entry name" value="PROTEIN_KINASE_DOM"/>
    <property type="match status" value="1"/>
</dbReference>
<keyword evidence="3" id="KW-0547">Nucleotide-binding</keyword>
<organism evidence="7 8">
    <name type="scientific">Ceratopteris richardii</name>
    <name type="common">Triangle waterfern</name>
    <dbReference type="NCBI Taxonomy" id="49495"/>
    <lineage>
        <taxon>Eukaryota</taxon>
        <taxon>Viridiplantae</taxon>
        <taxon>Streptophyta</taxon>
        <taxon>Embryophyta</taxon>
        <taxon>Tracheophyta</taxon>
        <taxon>Polypodiopsida</taxon>
        <taxon>Polypodiidae</taxon>
        <taxon>Polypodiales</taxon>
        <taxon>Pteridineae</taxon>
        <taxon>Pteridaceae</taxon>
        <taxon>Parkerioideae</taxon>
        <taxon>Ceratopteris</taxon>
    </lineage>
</organism>
<comment type="caution">
    <text evidence="7">The sequence shown here is derived from an EMBL/GenBank/DDBJ whole genome shotgun (WGS) entry which is preliminary data.</text>
</comment>
<evidence type="ECO:0000259" key="6">
    <source>
        <dbReference type="PROSITE" id="PS50011"/>
    </source>
</evidence>
<evidence type="ECO:0000256" key="5">
    <source>
        <dbReference type="ARBA" id="ARBA00022840"/>
    </source>
</evidence>
<dbReference type="PANTHER" id="PTHR24349">
    <property type="entry name" value="SERINE/THREONINE-PROTEIN KINASE"/>
    <property type="match status" value="1"/>
</dbReference>
<keyword evidence="2" id="KW-0808">Transferase</keyword>
<dbReference type="Proteomes" id="UP000825935">
    <property type="component" value="Chromosome 14"/>
</dbReference>
<evidence type="ECO:0000313" key="8">
    <source>
        <dbReference type="Proteomes" id="UP000825935"/>
    </source>
</evidence>
<proteinExistence type="predicted"/>
<dbReference type="GO" id="GO:0005524">
    <property type="term" value="F:ATP binding"/>
    <property type="evidence" value="ECO:0007669"/>
    <property type="project" value="UniProtKB-KW"/>
</dbReference>
<keyword evidence="1" id="KW-0723">Serine/threonine-protein kinase</keyword>
<dbReference type="SUPFAM" id="SSF56112">
    <property type="entry name" value="Protein kinase-like (PK-like)"/>
    <property type="match status" value="1"/>
</dbReference>
<name>A0A8T2T596_CERRI</name>
<evidence type="ECO:0000256" key="2">
    <source>
        <dbReference type="ARBA" id="ARBA00022679"/>
    </source>
</evidence>
<dbReference type="GO" id="GO:0004674">
    <property type="term" value="F:protein serine/threonine kinase activity"/>
    <property type="evidence" value="ECO:0007669"/>
    <property type="project" value="UniProtKB-KW"/>
</dbReference>
<dbReference type="InterPro" id="IPR008271">
    <property type="entry name" value="Ser/Thr_kinase_AS"/>
</dbReference>
<dbReference type="AlphaFoldDB" id="A0A8T2T596"/>
<evidence type="ECO:0000256" key="4">
    <source>
        <dbReference type="ARBA" id="ARBA00022777"/>
    </source>
</evidence>
<evidence type="ECO:0000313" key="7">
    <source>
        <dbReference type="EMBL" id="KAH7414650.1"/>
    </source>
</evidence>
<dbReference type="EMBL" id="CM035419">
    <property type="protein sequence ID" value="KAH7414650.1"/>
    <property type="molecule type" value="Genomic_DNA"/>
</dbReference>
<gene>
    <name evidence="7" type="ORF">KP509_14G003800</name>
</gene>
<dbReference type="Pfam" id="PF00069">
    <property type="entry name" value="Pkinase"/>
    <property type="match status" value="1"/>
</dbReference>
<dbReference type="PROSITE" id="PS00108">
    <property type="entry name" value="PROTEIN_KINASE_ST"/>
    <property type="match status" value="1"/>
</dbReference>
<sequence length="332" mass="35967">MKKQTRSQKACCSALEERFEVIRVLGSGSQGTVFLCKDRASGSLVACKTSHAHCPIPSNNRMNRRIELKASGLLHMAAKLLRHAFRGAKGLVLMKTRNVLPLHSCFDSSDGFAHLITQFCSEGSLLDIVLRNIHSEGQAKGGKAATAKPLLPEPDTAAVVASVANALVVCHSHGLVHRDVKLENVFVHDKVTASDTARTCSSKRRNGPLVNSSKKKLLQKEDIFLADFGVADLLAPQEPVLKGHAGTPMYMAPEVLQGRPYDHHADIWSLGVLMHLLLTGLPLPGHGKPHPLVQDYGAWDLLLGMLSCNPADRLTAQQVLSHGWIATWVSSS</sequence>
<dbReference type="OrthoDB" id="592835at2759"/>
<keyword evidence="4" id="KW-0418">Kinase</keyword>
<keyword evidence="8" id="KW-1185">Reference proteome</keyword>